<protein>
    <submittedName>
        <fullName evidence="2">Uncharacterized protein</fullName>
    </submittedName>
</protein>
<dbReference type="EMBL" id="JYDJ01000268">
    <property type="protein sequence ID" value="KRX38423.1"/>
    <property type="molecule type" value="Genomic_DNA"/>
</dbReference>
<proteinExistence type="predicted"/>
<name>A0A0V0TIP2_9BILA</name>
<feature type="region of interest" description="Disordered" evidence="1">
    <location>
        <begin position="37"/>
        <end position="59"/>
    </location>
</feature>
<evidence type="ECO:0000313" key="3">
    <source>
        <dbReference type="Proteomes" id="UP000055048"/>
    </source>
</evidence>
<reference evidence="2 3" key="1">
    <citation type="submission" date="2015-01" db="EMBL/GenBank/DDBJ databases">
        <title>Evolution of Trichinella species and genotypes.</title>
        <authorList>
            <person name="Korhonen P.K."/>
            <person name="Edoardo P."/>
            <person name="Giuseppe L.R."/>
            <person name="Gasser R.B."/>
        </authorList>
    </citation>
    <scope>NUCLEOTIDE SEQUENCE [LARGE SCALE GENOMIC DNA]</scope>
    <source>
        <strain evidence="2">ISS417</strain>
    </source>
</reference>
<dbReference type="AlphaFoldDB" id="A0A0V0TIP2"/>
<organism evidence="2 3">
    <name type="scientific">Trichinella murrelli</name>
    <dbReference type="NCBI Taxonomy" id="144512"/>
    <lineage>
        <taxon>Eukaryota</taxon>
        <taxon>Metazoa</taxon>
        <taxon>Ecdysozoa</taxon>
        <taxon>Nematoda</taxon>
        <taxon>Enoplea</taxon>
        <taxon>Dorylaimia</taxon>
        <taxon>Trichinellida</taxon>
        <taxon>Trichinellidae</taxon>
        <taxon>Trichinella</taxon>
    </lineage>
</organism>
<evidence type="ECO:0000256" key="1">
    <source>
        <dbReference type="SAM" id="MobiDB-lite"/>
    </source>
</evidence>
<accession>A0A0V0TIP2</accession>
<gene>
    <name evidence="2" type="ORF">T05_3264</name>
</gene>
<evidence type="ECO:0000313" key="2">
    <source>
        <dbReference type="EMBL" id="KRX38423.1"/>
    </source>
</evidence>
<dbReference type="Proteomes" id="UP000055048">
    <property type="component" value="Unassembled WGS sequence"/>
</dbReference>
<sequence length="59" mass="6553">MAHDMPNAGVPSAAETIHNQCLHQAHYFKHMGIHVQQEQPGEPVTETAANPAEETMKKY</sequence>
<comment type="caution">
    <text evidence="2">The sequence shown here is derived from an EMBL/GenBank/DDBJ whole genome shotgun (WGS) entry which is preliminary data.</text>
</comment>
<keyword evidence="3" id="KW-1185">Reference proteome</keyword>